<gene>
    <name evidence="2" type="ORF">F2P81_011036</name>
</gene>
<evidence type="ECO:0000313" key="2">
    <source>
        <dbReference type="EMBL" id="KAF0035724.1"/>
    </source>
</evidence>
<evidence type="ECO:0000256" key="1">
    <source>
        <dbReference type="SAM" id="MobiDB-lite"/>
    </source>
</evidence>
<comment type="caution">
    <text evidence="2">The sequence shown here is derived from an EMBL/GenBank/DDBJ whole genome shotgun (WGS) entry which is preliminary data.</text>
</comment>
<proteinExistence type="predicted"/>
<feature type="compositionally biased region" description="Low complexity" evidence="1">
    <location>
        <begin position="75"/>
        <end position="90"/>
    </location>
</feature>
<protein>
    <submittedName>
        <fullName evidence="2">Uncharacterized protein</fullName>
    </submittedName>
</protein>
<organism evidence="2 3">
    <name type="scientific">Scophthalmus maximus</name>
    <name type="common">Turbot</name>
    <name type="synonym">Psetta maxima</name>
    <dbReference type="NCBI Taxonomy" id="52904"/>
    <lineage>
        <taxon>Eukaryota</taxon>
        <taxon>Metazoa</taxon>
        <taxon>Chordata</taxon>
        <taxon>Craniata</taxon>
        <taxon>Vertebrata</taxon>
        <taxon>Euteleostomi</taxon>
        <taxon>Actinopterygii</taxon>
        <taxon>Neopterygii</taxon>
        <taxon>Teleostei</taxon>
        <taxon>Neoteleostei</taxon>
        <taxon>Acanthomorphata</taxon>
        <taxon>Carangaria</taxon>
        <taxon>Pleuronectiformes</taxon>
        <taxon>Pleuronectoidei</taxon>
        <taxon>Scophthalmidae</taxon>
        <taxon>Scophthalmus</taxon>
    </lineage>
</organism>
<feature type="region of interest" description="Disordered" evidence="1">
    <location>
        <begin position="70"/>
        <end position="93"/>
    </location>
</feature>
<sequence>MTRCLLASKLARAKQRDKSHLVWCERTITIVTPQHTEVERLHRSRPRTISIVCDAEETVLIRTGSTSTSAGLWRESTASGSSGSTSTSTHIESEGRWVETLQGDGRCDRDLDGRTRQLEHVHAPPASTLQQLHGALVIISDRRCVINGSVRGPDD</sequence>
<dbReference type="EMBL" id="VEVO01000010">
    <property type="protein sequence ID" value="KAF0035724.1"/>
    <property type="molecule type" value="Genomic_DNA"/>
</dbReference>
<dbReference type="Proteomes" id="UP000438429">
    <property type="component" value="Unassembled WGS sequence"/>
</dbReference>
<accession>A0A6A4SXG6</accession>
<dbReference type="AlphaFoldDB" id="A0A6A4SXG6"/>
<reference evidence="2 3" key="1">
    <citation type="submission" date="2019-06" db="EMBL/GenBank/DDBJ databases">
        <title>Draft genomes of female and male turbot (Scophthalmus maximus).</title>
        <authorList>
            <person name="Xu H."/>
            <person name="Xu X.-W."/>
            <person name="Shao C."/>
            <person name="Chen S."/>
        </authorList>
    </citation>
    <scope>NUCLEOTIDE SEQUENCE [LARGE SCALE GENOMIC DNA]</scope>
    <source>
        <strain evidence="2">Ysfricsl-2016a</strain>
        <tissue evidence="2">Blood</tissue>
    </source>
</reference>
<evidence type="ECO:0000313" key="3">
    <source>
        <dbReference type="Proteomes" id="UP000438429"/>
    </source>
</evidence>
<name>A0A6A4SXG6_SCOMX</name>